<dbReference type="EnsemblPlants" id="KEH18724">
    <property type="protein sequence ID" value="KEH18724"/>
    <property type="gene ID" value="MTR_8g028090"/>
</dbReference>
<evidence type="ECO:0000313" key="3">
    <source>
        <dbReference type="Proteomes" id="UP000002051"/>
    </source>
</evidence>
<evidence type="ECO:0000313" key="1">
    <source>
        <dbReference type="EMBL" id="KEH18724.1"/>
    </source>
</evidence>
<accession>G7ZYU4</accession>
<reference evidence="1 3" key="1">
    <citation type="journal article" date="2011" name="Nature">
        <title>The Medicago genome provides insight into the evolution of rhizobial symbioses.</title>
        <authorList>
            <person name="Young N.D."/>
            <person name="Debelle F."/>
            <person name="Oldroyd G.E."/>
            <person name="Geurts R."/>
            <person name="Cannon S.B."/>
            <person name="Udvardi M.K."/>
            <person name="Benedito V.A."/>
            <person name="Mayer K.F."/>
            <person name="Gouzy J."/>
            <person name="Schoof H."/>
            <person name="Van de Peer Y."/>
            <person name="Proost S."/>
            <person name="Cook D.R."/>
            <person name="Meyers B.C."/>
            <person name="Spannagl M."/>
            <person name="Cheung F."/>
            <person name="De Mita S."/>
            <person name="Krishnakumar V."/>
            <person name="Gundlach H."/>
            <person name="Zhou S."/>
            <person name="Mudge J."/>
            <person name="Bharti A.K."/>
            <person name="Murray J.D."/>
            <person name="Naoumkina M.A."/>
            <person name="Rosen B."/>
            <person name="Silverstein K.A."/>
            <person name="Tang H."/>
            <person name="Rombauts S."/>
            <person name="Zhao P.X."/>
            <person name="Zhou P."/>
            <person name="Barbe V."/>
            <person name="Bardou P."/>
            <person name="Bechner M."/>
            <person name="Bellec A."/>
            <person name="Berger A."/>
            <person name="Berges H."/>
            <person name="Bidwell S."/>
            <person name="Bisseling T."/>
            <person name="Choisne N."/>
            <person name="Couloux A."/>
            <person name="Denny R."/>
            <person name="Deshpande S."/>
            <person name="Dai X."/>
            <person name="Doyle J.J."/>
            <person name="Dudez A.M."/>
            <person name="Farmer A.D."/>
            <person name="Fouteau S."/>
            <person name="Franken C."/>
            <person name="Gibelin C."/>
            <person name="Gish J."/>
            <person name="Goldstein S."/>
            <person name="Gonzalez A.J."/>
            <person name="Green P.J."/>
            <person name="Hallab A."/>
            <person name="Hartog M."/>
            <person name="Hua A."/>
            <person name="Humphray S.J."/>
            <person name="Jeong D.H."/>
            <person name="Jing Y."/>
            <person name="Jocker A."/>
            <person name="Kenton S.M."/>
            <person name="Kim D.J."/>
            <person name="Klee K."/>
            <person name="Lai H."/>
            <person name="Lang C."/>
            <person name="Lin S."/>
            <person name="Macmil S.L."/>
            <person name="Magdelenat G."/>
            <person name="Matthews L."/>
            <person name="McCorrison J."/>
            <person name="Monaghan E.L."/>
            <person name="Mun J.H."/>
            <person name="Najar F.Z."/>
            <person name="Nicholson C."/>
            <person name="Noirot C."/>
            <person name="O'Bleness M."/>
            <person name="Paule C.R."/>
            <person name="Poulain J."/>
            <person name="Prion F."/>
            <person name="Qin B."/>
            <person name="Qu C."/>
            <person name="Retzel E.F."/>
            <person name="Riddle C."/>
            <person name="Sallet E."/>
            <person name="Samain S."/>
            <person name="Samson N."/>
            <person name="Sanders I."/>
            <person name="Saurat O."/>
            <person name="Scarpelli C."/>
            <person name="Schiex T."/>
            <person name="Segurens B."/>
            <person name="Severin A.J."/>
            <person name="Sherrier D.J."/>
            <person name="Shi R."/>
            <person name="Sims S."/>
            <person name="Singer S.R."/>
            <person name="Sinharoy S."/>
            <person name="Sterck L."/>
            <person name="Viollet A."/>
            <person name="Wang B.B."/>
            <person name="Wang K."/>
            <person name="Wang M."/>
            <person name="Wang X."/>
            <person name="Warfsmann J."/>
            <person name="Weissenbach J."/>
            <person name="White D.D."/>
            <person name="White J.D."/>
            <person name="Wiley G.B."/>
            <person name="Wincker P."/>
            <person name="Xing Y."/>
            <person name="Yang L."/>
            <person name="Yao Z."/>
            <person name="Ying F."/>
            <person name="Zhai J."/>
            <person name="Zhou L."/>
            <person name="Zuber A."/>
            <person name="Denarie J."/>
            <person name="Dixon R.A."/>
            <person name="May G.D."/>
            <person name="Schwartz D.C."/>
            <person name="Rogers J."/>
            <person name="Quetier F."/>
            <person name="Town C.D."/>
            <person name="Roe B.A."/>
        </authorList>
    </citation>
    <scope>NUCLEOTIDE SEQUENCE [LARGE SCALE GENOMIC DNA]</scope>
    <source>
        <strain evidence="1">A17</strain>
        <strain evidence="2 3">cv. Jemalong A17</strain>
    </source>
</reference>
<evidence type="ECO:0000313" key="2">
    <source>
        <dbReference type="EnsemblPlants" id="KEH18724"/>
    </source>
</evidence>
<dbReference type="EMBL" id="CM001224">
    <property type="protein sequence ID" value="KEH18724.1"/>
    <property type="molecule type" value="Genomic_DNA"/>
</dbReference>
<dbReference type="HOGENOM" id="CLU_2982126_0_0_1"/>
<reference evidence="2" key="3">
    <citation type="submission" date="2015-04" db="UniProtKB">
        <authorList>
            <consortium name="EnsemblPlants"/>
        </authorList>
    </citation>
    <scope>IDENTIFICATION</scope>
    <source>
        <strain evidence="2">cv. Jemalong A17</strain>
    </source>
</reference>
<proteinExistence type="predicted"/>
<organism evidence="1 3">
    <name type="scientific">Medicago truncatula</name>
    <name type="common">Barrel medic</name>
    <name type="synonym">Medicago tribuloides</name>
    <dbReference type="NCBI Taxonomy" id="3880"/>
    <lineage>
        <taxon>Eukaryota</taxon>
        <taxon>Viridiplantae</taxon>
        <taxon>Streptophyta</taxon>
        <taxon>Embryophyta</taxon>
        <taxon>Tracheophyta</taxon>
        <taxon>Spermatophyta</taxon>
        <taxon>Magnoliopsida</taxon>
        <taxon>eudicotyledons</taxon>
        <taxon>Gunneridae</taxon>
        <taxon>Pentapetalae</taxon>
        <taxon>rosids</taxon>
        <taxon>fabids</taxon>
        <taxon>Fabales</taxon>
        <taxon>Fabaceae</taxon>
        <taxon>Papilionoideae</taxon>
        <taxon>50 kb inversion clade</taxon>
        <taxon>NPAAA clade</taxon>
        <taxon>Hologalegina</taxon>
        <taxon>IRL clade</taxon>
        <taxon>Trifolieae</taxon>
        <taxon>Medicago</taxon>
    </lineage>
</organism>
<sequence>MSHKTKNHIDVEGRPWAFVGGDRDAVAPGEDAGKWEENWVLLRKGDKFTINWCSESYD</sequence>
<reference evidence="1 3" key="2">
    <citation type="journal article" date="2014" name="BMC Genomics">
        <title>An improved genome release (version Mt4.0) for the model legume Medicago truncatula.</title>
        <authorList>
            <person name="Tang H."/>
            <person name="Krishnakumar V."/>
            <person name="Bidwell S."/>
            <person name="Rosen B."/>
            <person name="Chan A."/>
            <person name="Zhou S."/>
            <person name="Gentzbittel L."/>
            <person name="Childs K.L."/>
            <person name="Yandell M."/>
            <person name="Gundlach H."/>
            <person name="Mayer K.F."/>
            <person name="Schwartz D.C."/>
            <person name="Town C.D."/>
        </authorList>
    </citation>
    <scope>GENOME REANNOTATION</scope>
    <source>
        <strain evidence="1">A17</strain>
        <strain evidence="2 3">cv. Jemalong A17</strain>
    </source>
</reference>
<keyword evidence="3" id="KW-1185">Reference proteome</keyword>
<dbReference type="AlphaFoldDB" id="G7ZYU4"/>
<dbReference type="PaxDb" id="3880-AES84382"/>
<protein>
    <submittedName>
        <fullName evidence="1 2">Uncharacterized protein</fullName>
    </submittedName>
</protein>
<gene>
    <name evidence="1" type="ordered locus">MTR_8g028090</name>
</gene>
<name>G7ZYU4_MEDTR</name>
<dbReference type="Proteomes" id="UP000002051">
    <property type="component" value="Chromosome 8"/>
</dbReference>